<proteinExistence type="predicted"/>
<organism evidence="1 2">
    <name type="scientific">Desulfoscipio geothermicus DSM 3669</name>
    <dbReference type="NCBI Taxonomy" id="1121426"/>
    <lineage>
        <taxon>Bacteria</taxon>
        <taxon>Bacillati</taxon>
        <taxon>Bacillota</taxon>
        <taxon>Clostridia</taxon>
        <taxon>Eubacteriales</taxon>
        <taxon>Desulfallaceae</taxon>
        <taxon>Desulfoscipio</taxon>
    </lineage>
</organism>
<dbReference type="OrthoDB" id="1803303at2"/>
<evidence type="ECO:0000313" key="1">
    <source>
        <dbReference type="EMBL" id="SFR10256.1"/>
    </source>
</evidence>
<dbReference type="AlphaFoldDB" id="A0A1I6DXW2"/>
<sequence length="362" mass="40809">MQVEILTRNVDKKTAILTALAGEPELQATGEKITIPGLILQATENYLLFNISSTKLVERILPMLFTLKPTGQFYEPVTDVKIIATARCYTPVKILPHLHEINHLDLEKEELLGTRLAEWRSRDVAVTARAELAVQGGVLVARIKFDTHFRDSQYNCQACIEQISLRHLLAPLCPEFTAPAPGPRIGSPSIRAQQKITEQKWVEFINRRPGTVIYSQEKDAYVITLHGGGRISCKQMTEGQDILCELEFASPSKVSSGIFYDLRQTLGIEALDILHRAEDMVLSPDQLMRDLAFSKQKAFHLFALDAGDFTATYDIKSLQLTLSTKINLDDNFTLEALQKSYRHILEFMDKVMDVAEQNYCPD</sequence>
<dbReference type="EMBL" id="FOYM01000020">
    <property type="protein sequence ID" value="SFR10256.1"/>
    <property type="molecule type" value="Genomic_DNA"/>
</dbReference>
<protein>
    <submittedName>
        <fullName evidence="1">Uncharacterized protein</fullName>
    </submittedName>
</protein>
<gene>
    <name evidence="1" type="ORF">SAMN05660706_12072</name>
</gene>
<keyword evidence="2" id="KW-1185">Reference proteome</keyword>
<dbReference type="Proteomes" id="UP000199584">
    <property type="component" value="Unassembled WGS sequence"/>
</dbReference>
<dbReference type="RefSeq" id="WP_092484785.1">
    <property type="nucleotide sequence ID" value="NZ_FOYM01000020.1"/>
</dbReference>
<accession>A0A1I6DXW2</accession>
<dbReference type="STRING" id="39060.SAMN05660706_12072"/>
<name>A0A1I6DXW2_9FIRM</name>
<reference evidence="2" key="1">
    <citation type="submission" date="2016-10" db="EMBL/GenBank/DDBJ databases">
        <authorList>
            <person name="Varghese N."/>
            <person name="Submissions S."/>
        </authorList>
    </citation>
    <scope>NUCLEOTIDE SEQUENCE [LARGE SCALE GENOMIC DNA]</scope>
    <source>
        <strain evidence="2">DSM 3669</strain>
    </source>
</reference>
<evidence type="ECO:0000313" key="2">
    <source>
        <dbReference type="Proteomes" id="UP000199584"/>
    </source>
</evidence>